<dbReference type="Gene3D" id="1.25.40.20">
    <property type="entry name" value="Ankyrin repeat-containing domain"/>
    <property type="match status" value="3"/>
</dbReference>
<evidence type="ECO:0000256" key="1">
    <source>
        <dbReference type="ARBA" id="ARBA00022737"/>
    </source>
</evidence>
<dbReference type="PROSITE" id="PS50297">
    <property type="entry name" value="ANK_REP_REGION"/>
    <property type="match status" value="7"/>
</dbReference>
<evidence type="ECO:0000313" key="5">
    <source>
        <dbReference type="EMBL" id="TFD93999.1"/>
    </source>
</evidence>
<feature type="compositionally biased region" description="Polar residues" evidence="4">
    <location>
        <begin position="1"/>
        <end position="11"/>
    </location>
</feature>
<dbReference type="InterPro" id="IPR000408">
    <property type="entry name" value="Reg_chr_condens"/>
</dbReference>
<feature type="repeat" description="ANK" evidence="3">
    <location>
        <begin position="482"/>
        <end position="514"/>
    </location>
</feature>
<dbReference type="PRINTS" id="PR00633">
    <property type="entry name" value="RCCNDNSATION"/>
</dbReference>
<feature type="repeat" description="ANK" evidence="3">
    <location>
        <begin position="514"/>
        <end position="546"/>
    </location>
</feature>
<organism evidence="5 6">
    <name type="scientific">Cryobacterium lactosi</name>
    <dbReference type="NCBI Taxonomy" id="1259202"/>
    <lineage>
        <taxon>Bacteria</taxon>
        <taxon>Bacillati</taxon>
        <taxon>Actinomycetota</taxon>
        <taxon>Actinomycetes</taxon>
        <taxon>Micrococcales</taxon>
        <taxon>Microbacteriaceae</taxon>
        <taxon>Cryobacterium</taxon>
    </lineage>
</organism>
<sequence length="981" mass="103002">MTVWSWGNNEAGQLGDGTQPPENRSIGTTYEHEFRAEPREVPGLPDLASIAIYSDSDSKAPTVYAITPNGGVLAWGVNLGGRLGDGSGVWTRSRPVNLSGIDDVTAICGGFTNTFALRADGSVWAWGTFRATYEWPMVPDYAMPTSISGLDDVVAITTPSGPYNDLAKLYAIRSDGSVLAWRPGDSDPLRNGEVTQVELSKASSVRSVVVGEDSAFAICADGTLWAWGRNGDGQLGDGTTSDRALPVRVEGLGRISVVVAAWMRTFAVGEDGSVWAWGENSGGPAWGEPVNGLLGIGDAPNQTAPMRVEGLPKIRDLVVAGRSTFALARDGSVWCWGDNSMGTLGIGTTVDQSNPVQVLGLTGVESILTDHSSVFALKADGTVWAWGENWHGKLGDGTETDRPTPVQVPGLAGVSSLNIGGSTVVALATDVPENPTSSFDVSSSQGAHETRRELASAAAYGQIDQVKSLLDEGADPNLVDMDGDTALVHAARGGHLDVVGLLLESGADPNHHGRNGTPLTVAASGGQTDVVRVLVSSGALVDGRFEGRTALMMATQQGDEALVRGLLDYGAEIDAIDDAGHTALYFAVDAQHVNAVELLLKLGARPDRAASIDDSPLGIATLRLNTSMVLALLRAGADPAAIYSQRHALTIPNRGEAFLVPEWAVATVLGRSDLHVGDLSSVPAAYWEKAELVNGKTPLMFWANNGFADAVESLLDAGADVRTVDDDGDDAQSYAISRQHLEVLESLLEHGANPNARSSLLGQPSFVLHVAAAIGWSAGVKTLLAHGAAVNGRGSGGITPIMLASGAGEDECVTLLLSSGADLSALDDDGDSALFYAESRERTSTLELLRRSRAGSRHASSGSSTPAQDGTETAAERKVTPPARPAGPRAKRVVEVHGSTQSGFLNRPRIRVFWNGTEVGGVDHGGRFRFEVEGDGEARFRYSFRSARLNVNAADAVTPIYLSWDRTWGRLIAGTTSDGRV</sequence>
<dbReference type="InterPro" id="IPR009091">
    <property type="entry name" value="RCC1/BLIP-II"/>
</dbReference>
<proteinExistence type="predicted"/>
<dbReference type="Gene3D" id="2.130.10.30">
    <property type="entry name" value="Regulator of chromosome condensation 1/beta-lactamase-inhibitor protein II"/>
    <property type="match status" value="3"/>
</dbReference>
<accession>A0A4R9C0E8</accession>
<dbReference type="OrthoDB" id="5118031at2"/>
<reference evidence="5 6" key="1">
    <citation type="submission" date="2019-03" db="EMBL/GenBank/DDBJ databases">
        <title>Genomics of glacier-inhabiting Cryobacterium strains.</title>
        <authorList>
            <person name="Liu Q."/>
            <person name="Xin Y.-H."/>
        </authorList>
    </citation>
    <scope>NUCLEOTIDE SEQUENCE [LARGE SCALE GENOMIC DNA]</scope>
    <source>
        <strain evidence="5 6">Sr59</strain>
    </source>
</reference>
<dbReference type="EMBL" id="SOHM01000007">
    <property type="protein sequence ID" value="TFD93999.1"/>
    <property type="molecule type" value="Genomic_DNA"/>
</dbReference>
<evidence type="ECO:0000256" key="2">
    <source>
        <dbReference type="ARBA" id="ARBA00023043"/>
    </source>
</evidence>
<feature type="region of interest" description="Disordered" evidence="4">
    <location>
        <begin position="851"/>
        <end position="898"/>
    </location>
</feature>
<dbReference type="PROSITE" id="PS50088">
    <property type="entry name" value="ANK_REPEAT"/>
    <property type="match status" value="8"/>
</dbReference>
<dbReference type="Pfam" id="PF00415">
    <property type="entry name" value="RCC1"/>
    <property type="match status" value="4"/>
</dbReference>
<evidence type="ECO:0000256" key="3">
    <source>
        <dbReference type="PROSITE-ProRule" id="PRU00023"/>
    </source>
</evidence>
<dbReference type="PROSITE" id="PS50012">
    <property type="entry name" value="RCC1_3"/>
    <property type="match status" value="5"/>
</dbReference>
<comment type="caution">
    <text evidence="5">The sequence shown here is derived from an EMBL/GenBank/DDBJ whole genome shotgun (WGS) entry which is preliminary data.</text>
</comment>
<dbReference type="RefSeq" id="WP_134639429.1">
    <property type="nucleotide sequence ID" value="NZ_SOHM01000007.1"/>
</dbReference>
<feature type="repeat" description="ANK" evidence="3">
    <location>
        <begin position="727"/>
        <end position="759"/>
    </location>
</feature>
<dbReference type="AlphaFoldDB" id="A0A4R9C0E8"/>
<dbReference type="PANTHER" id="PTHR24171">
    <property type="entry name" value="ANKYRIN REPEAT DOMAIN-CONTAINING PROTEIN 39-RELATED"/>
    <property type="match status" value="1"/>
</dbReference>
<feature type="repeat" description="ANK" evidence="3">
    <location>
        <begin position="579"/>
        <end position="611"/>
    </location>
</feature>
<dbReference type="Proteomes" id="UP000298468">
    <property type="component" value="Unassembled WGS sequence"/>
</dbReference>
<feature type="repeat" description="ANK" evidence="3">
    <location>
        <begin position="546"/>
        <end position="578"/>
    </location>
</feature>
<dbReference type="SUPFAM" id="SSF48403">
    <property type="entry name" value="Ankyrin repeat"/>
    <property type="match status" value="2"/>
</dbReference>
<feature type="repeat" description="ANK" evidence="3">
    <location>
        <begin position="449"/>
        <end position="481"/>
    </location>
</feature>
<name>A0A4R9C0E8_9MICO</name>
<gene>
    <name evidence="5" type="ORF">E3T61_03095</name>
</gene>
<feature type="region of interest" description="Disordered" evidence="4">
    <location>
        <begin position="1"/>
        <end position="24"/>
    </location>
</feature>
<dbReference type="InterPro" id="IPR036770">
    <property type="entry name" value="Ankyrin_rpt-contain_sf"/>
</dbReference>
<keyword evidence="2 3" id="KW-0040">ANK repeat</keyword>
<keyword evidence="6" id="KW-1185">Reference proteome</keyword>
<dbReference type="PRINTS" id="PR01415">
    <property type="entry name" value="ANKYRIN"/>
</dbReference>
<feature type="repeat" description="ANK" evidence="3">
    <location>
        <begin position="694"/>
        <end position="726"/>
    </location>
</feature>
<evidence type="ECO:0000313" key="6">
    <source>
        <dbReference type="Proteomes" id="UP000298468"/>
    </source>
</evidence>
<dbReference type="SUPFAM" id="SSF50985">
    <property type="entry name" value="RCC1/BLIP-II"/>
    <property type="match status" value="1"/>
</dbReference>
<feature type="repeat" description="ANK" evidence="3">
    <location>
        <begin position="796"/>
        <end position="828"/>
    </location>
</feature>
<protein>
    <submittedName>
        <fullName evidence="5">Uncharacterized protein</fullName>
    </submittedName>
</protein>
<evidence type="ECO:0000256" key="4">
    <source>
        <dbReference type="SAM" id="MobiDB-lite"/>
    </source>
</evidence>
<dbReference type="Pfam" id="PF12796">
    <property type="entry name" value="Ank_2"/>
    <property type="match status" value="4"/>
</dbReference>
<keyword evidence="1" id="KW-0677">Repeat</keyword>
<dbReference type="InterPro" id="IPR002110">
    <property type="entry name" value="Ankyrin_rpt"/>
</dbReference>
<dbReference type="SMART" id="SM00248">
    <property type="entry name" value="ANK"/>
    <property type="match status" value="10"/>
</dbReference>